<dbReference type="InterPro" id="IPR011990">
    <property type="entry name" value="TPR-like_helical_dom_sf"/>
</dbReference>
<dbReference type="SUPFAM" id="SSF50891">
    <property type="entry name" value="Cyclophilin-like"/>
    <property type="match status" value="1"/>
</dbReference>
<dbReference type="Gene3D" id="2.40.100.10">
    <property type="entry name" value="Cyclophilin-like"/>
    <property type="match status" value="1"/>
</dbReference>
<evidence type="ECO:0000256" key="2">
    <source>
        <dbReference type="ARBA" id="ARBA00013194"/>
    </source>
</evidence>
<dbReference type="PANTHER" id="PTHR11071">
    <property type="entry name" value="PEPTIDYL-PROLYL CIS-TRANS ISOMERASE"/>
    <property type="match status" value="1"/>
</dbReference>
<evidence type="ECO:0000313" key="10">
    <source>
        <dbReference type="EMBL" id="CUS20955.1"/>
    </source>
</evidence>
<keyword evidence="4 7" id="KW-0802">TPR repeat</keyword>
<dbReference type="GO" id="GO:0051082">
    <property type="term" value="F:unfolded protein binding"/>
    <property type="evidence" value="ECO:0007669"/>
    <property type="project" value="UniProtKB-ARBA"/>
</dbReference>
<dbReference type="InterPro" id="IPR019734">
    <property type="entry name" value="TPR_rpt"/>
</dbReference>
<dbReference type="GO" id="GO:0005829">
    <property type="term" value="C:cytosol"/>
    <property type="evidence" value="ECO:0007669"/>
    <property type="project" value="TreeGrafter"/>
</dbReference>
<dbReference type="InterPro" id="IPR029000">
    <property type="entry name" value="Cyclophilin-like_dom_sf"/>
</dbReference>
<evidence type="ECO:0000256" key="6">
    <source>
        <dbReference type="ARBA" id="ARBA00023235"/>
    </source>
</evidence>
<keyword evidence="5" id="KW-0697">Rotamase</keyword>
<dbReference type="Pfam" id="PF07719">
    <property type="entry name" value="TPR_2"/>
    <property type="match status" value="1"/>
</dbReference>
<proteinExistence type="predicted"/>
<dbReference type="Proteomes" id="UP000236544">
    <property type="component" value="Unassembled WGS sequence"/>
</dbReference>
<dbReference type="SMART" id="SM00028">
    <property type="entry name" value="TPR"/>
    <property type="match status" value="3"/>
</dbReference>
<gene>
    <name evidence="10" type="ORF">LAQU0_S02e02212g</name>
</gene>
<keyword evidence="8" id="KW-0175">Coiled coil</keyword>
<dbReference type="InterPro" id="IPR013105">
    <property type="entry name" value="TPR_2"/>
</dbReference>
<sequence>MSRCNVYMDIKIGEEKIGRIVIELFDDKAPKSSKNFYHLCKGDVKIGTHQLWYKNNYFHRVIQSFMVQAGDIIYGSKGPEKSDDIGKGGCSIFGKKDELVLDSASEAVTGVRCYGNFEDENLGDFTEPFMVAMANMGEPDTNSSQFFITTSSSPHLNGKHSVIGRVLHGKSVVRSIEHTVVDSDGFPTTPVLIEDCGEWNETLGVPLYNASNNTIGGDVFEEYPDDDLNFDKDSPEKALKASCIIKDSGSLLFKSKDYQNAYFKYRKALKYVNEFIPDIDMDKAYYEKFIELKAKLYLNLSLVMFNQRKFEDAIKYSVYLLEIPEASELDRAKAYYRSGNCHLMKKRFDKALGDFNACKEYNPNDKAVDKKIEETQNKLEESKERTRKSIAKFFS</sequence>
<evidence type="ECO:0000256" key="8">
    <source>
        <dbReference type="SAM" id="Coils"/>
    </source>
</evidence>
<keyword evidence="3" id="KW-0677">Repeat</keyword>
<keyword evidence="11" id="KW-1185">Reference proteome</keyword>
<dbReference type="EMBL" id="LN890542">
    <property type="protein sequence ID" value="CUS20955.1"/>
    <property type="molecule type" value="Genomic_DNA"/>
</dbReference>
<protein>
    <recommendedName>
        <fullName evidence="2">peptidylprolyl isomerase</fullName>
        <ecNumber evidence="2">5.2.1.8</ecNumber>
    </recommendedName>
</protein>
<evidence type="ECO:0000256" key="7">
    <source>
        <dbReference type="PROSITE-ProRule" id="PRU00339"/>
    </source>
</evidence>
<dbReference type="PRINTS" id="PR00153">
    <property type="entry name" value="CSAPPISMRASE"/>
</dbReference>
<comment type="catalytic activity">
    <reaction evidence="1">
        <text>[protein]-peptidylproline (omega=180) = [protein]-peptidylproline (omega=0)</text>
        <dbReference type="Rhea" id="RHEA:16237"/>
        <dbReference type="Rhea" id="RHEA-COMP:10747"/>
        <dbReference type="Rhea" id="RHEA-COMP:10748"/>
        <dbReference type="ChEBI" id="CHEBI:83833"/>
        <dbReference type="ChEBI" id="CHEBI:83834"/>
        <dbReference type="EC" id="5.2.1.8"/>
    </reaction>
</comment>
<evidence type="ECO:0000313" key="11">
    <source>
        <dbReference type="Proteomes" id="UP000236544"/>
    </source>
</evidence>
<dbReference type="PROSITE" id="PS50072">
    <property type="entry name" value="CSA_PPIASE_2"/>
    <property type="match status" value="1"/>
</dbReference>
<evidence type="ECO:0000259" key="9">
    <source>
        <dbReference type="PROSITE" id="PS50072"/>
    </source>
</evidence>
<dbReference type="SUPFAM" id="SSF48452">
    <property type="entry name" value="TPR-like"/>
    <property type="match status" value="1"/>
</dbReference>
<evidence type="ECO:0000256" key="4">
    <source>
        <dbReference type="ARBA" id="ARBA00022803"/>
    </source>
</evidence>
<dbReference type="AlphaFoldDB" id="A0A0P1KN69"/>
<evidence type="ECO:0000256" key="5">
    <source>
        <dbReference type="ARBA" id="ARBA00023110"/>
    </source>
</evidence>
<dbReference type="Pfam" id="PF00160">
    <property type="entry name" value="Pro_isomerase"/>
    <property type="match status" value="1"/>
</dbReference>
<organism evidence="10 11">
    <name type="scientific">Lachancea quebecensis</name>
    <dbReference type="NCBI Taxonomy" id="1654605"/>
    <lineage>
        <taxon>Eukaryota</taxon>
        <taxon>Fungi</taxon>
        <taxon>Dikarya</taxon>
        <taxon>Ascomycota</taxon>
        <taxon>Saccharomycotina</taxon>
        <taxon>Saccharomycetes</taxon>
        <taxon>Saccharomycetales</taxon>
        <taxon>Saccharomycetaceae</taxon>
        <taxon>Lachancea</taxon>
    </lineage>
</organism>
<dbReference type="GO" id="GO:0016018">
    <property type="term" value="F:cyclosporin A binding"/>
    <property type="evidence" value="ECO:0007669"/>
    <property type="project" value="TreeGrafter"/>
</dbReference>
<dbReference type="PROSITE" id="PS00170">
    <property type="entry name" value="CSA_PPIASE_1"/>
    <property type="match status" value="1"/>
</dbReference>
<dbReference type="FunFam" id="1.25.40.10:FF:000029">
    <property type="entry name" value="peptidyl-prolyl cis-trans isomerase D"/>
    <property type="match status" value="1"/>
</dbReference>
<reference evidence="11" key="1">
    <citation type="submission" date="2015-10" db="EMBL/GenBank/DDBJ databases">
        <authorList>
            <person name="Devillers H."/>
        </authorList>
    </citation>
    <scope>NUCLEOTIDE SEQUENCE [LARGE SCALE GENOMIC DNA]</scope>
</reference>
<feature type="coiled-coil region" evidence="8">
    <location>
        <begin position="365"/>
        <end position="392"/>
    </location>
</feature>
<dbReference type="Gene3D" id="1.25.40.10">
    <property type="entry name" value="Tetratricopeptide repeat domain"/>
    <property type="match status" value="1"/>
</dbReference>
<accession>A0A0P1KN69</accession>
<dbReference type="GO" id="GO:0003755">
    <property type="term" value="F:peptidyl-prolyl cis-trans isomerase activity"/>
    <property type="evidence" value="ECO:0007669"/>
    <property type="project" value="UniProtKB-KW"/>
</dbReference>
<dbReference type="InterPro" id="IPR020892">
    <property type="entry name" value="Cyclophilin-type_PPIase_CS"/>
</dbReference>
<keyword evidence="6" id="KW-0413">Isomerase</keyword>
<feature type="domain" description="PPIase cyclophilin-type" evidence="9">
    <location>
        <begin position="7"/>
        <end position="198"/>
    </location>
</feature>
<dbReference type="GO" id="GO:0042026">
    <property type="term" value="P:protein refolding"/>
    <property type="evidence" value="ECO:0007669"/>
    <property type="project" value="UniProtKB-ARBA"/>
</dbReference>
<feature type="repeat" description="TPR" evidence="7">
    <location>
        <begin position="332"/>
        <end position="365"/>
    </location>
</feature>
<dbReference type="PANTHER" id="PTHR11071:SF561">
    <property type="entry name" value="PEPTIDYL-PROLYL CIS-TRANS ISOMERASE D-RELATED"/>
    <property type="match status" value="1"/>
</dbReference>
<evidence type="ECO:0000256" key="3">
    <source>
        <dbReference type="ARBA" id="ARBA00022737"/>
    </source>
</evidence>
<dbReference type="PROSITE" id="PS50005">
    <property type="entry name" value="TPR"/>
    <property type="match status" value="1"/>
</dbReference>
<dbReference type="EC" id="5.2.1.8" evidence="2"/>
<dbReference type="InterPro" id="IPR002130">
    <property type="entry name" value="Cyclophilin-type_PPIase_dom"/>
</dbReference>
<evidence type="ECO:0000256" key="1">
    <source>
        <dbReference type="ARBA" id="ARBA00000971"/>
    </source>
</evidence>
<dbReference type="OrthoDB" id="407558at2759"/>
<name>A0A0P1KN69_9SACH</name>